<dbReference type="Gene3D" id="1.10.3120.10">
    <property type="entry name" value="Trigger factor, C-terminal domain"/>
    <property type="match status" value="1"/>
</dbReference>
<feature type="domain" description="Trigger factor C-terminal" evidence="4">
    <location>
        <begin position="87"/>
        <end position="218"/>
    </location>
</feature>
<proteinExistence type="predicted"/>
<feature type="transmembrane region" description="Helical" evidence="3">
    <location>
        <begin position="37"/>
        <end position="56"/>
    </location>
</feature>
<evidence type="ECO:0000256" key="2">
    <source>
        <dbReference type="ARBA" id="ARBA00023235"/>
    </source>
</evidence>
<dbReference type="SUPFAM" id="SSF109998">
    <property type="entry name" value="Triger factor/SurA peptide-binding domain-like"/>
    <property type="match status" value="1"/>
</dbReference>
<dbReference type="RefSeq" id="WP_154554422.1">
    <property type="nucleotide sequence ID" value="NZ_JAQXUZ010000003.1"/>
</dbReference>
<name>A0A6N7XLP2_9FIRM</name>
<dbReference type="Pfam" id="PF05698">
    <property type="entry name" value="Trigger_C"/>
    <property type="match status" value="1"/>
</dbReference>
<gene>
    <name evidence="5" type="ORF">FYJ65_05845</name>
</gene>
<dbReference type="GO" id="GO:0003755">
    <property type="term" value="F:peptidyl-prolyl cis-trans isomerase activity"/>
    <property type="evidence" value="ECO:0007669"/>
    <property type="project" value="UniProtKB-KW"/>
</dbReference>
<dbReference type="Proteomes" id="UP000469424">
    <property type="component" value="Unassembled WGS sequence"/>
</dbReference>
<reference evidence="5 6" key="1">
    <citation type="submission" date="2019-08" db="EMBL/GenBank/DDBJ databases">
        <title>In-depth cultivation of the pig gut microbiome towards novel bacterial diversity and tailored functional studies.</title>
        <authorList>
            <person name="Wylensek D."/>
            <person name="Hitch T.C.A."/>
            <person name="Clavel T."/>
        </authorList>
    </citation>
    <scope>NUCLEOTIDE SEQUENCE [LARGE SCALE GENOMIC DNA]</scope>
    <source>
        <strain evidence="5 6">WCA-MUC-591-APC-4B</strain>
    </source>
</reference>
<keyword evidence="2" id="KW-0413">Isomerase</keyword>
<keyword evidence="3" id="KW-1133">Transmembrane helix</keyword>
<dbReference type="InterPro" id="IPR008880">
    <property type="entry name" value="Trigger_fac_C"/>
</dbReference>
<protein>
    <recommendedName>
        <fullName evidence="4">Trigger factor C-terminal domain-containing protein</fullName>
    </recommendedName>
</protein>
<keyword evidence="6" id="KW-1185">Reference proteome</keyword>
<dbReference type="AlphaFoldDB" id="A0A6N7XLP2"/>
<organism evidence="5 6">
    <name type="scientific">Mogibacterium kristiansenii</name>
    <dbReference type="NCBI Taxonomy" id="2606708"/>
    <lineage>
        <taxon>Bacteria</taxon>
        <taxon>Bacillati</taxon>
        <taxon>Bacillota</taxon>
        <taxon>Clostridia</taxon>
        <taxon>Peptostreptococcales</taxon>
        <taxon>Anaerovoracaceae</taxon>
        <taxon>Mogibacterium</taxon>
    </lineage>
</organism>
<dbReference type="GO" id="GO:0015031">
    <property type="term" value="P:protein transport"/>
    <property type="evidence" value="ECO:0007669"/>
    <property type="project" value="InterPro"/>
</dbReference>
<dbReference type="InterPro" id="IPR037041">
    <property type="entry name" value="Trigger_fac_C_sf"/>
</dbReference>
<keyword evidence="3" id="KW-0812">Transmembrane</keyword>
<dbReference type="InterPro" id="IPR027304">
    <property type="entry name" value="Trigger_fact/SurA_dom_sf"/>
</dbReference>
<dbReference type="EMBL" id="VUNA01000009">
    <property type="protein sequence ID" value="MST70859.1"/>
    <property type="molecule type" value="Genomic_DNA"/>
</dbReference>
<evidence type="ECO:0000313" key="6">
    <source>
        <dbReference type="Proteomes" id="UP000469424"/>
    </source>
</evidence>
<evidence type="ECO:0000256" key="3">
    <source>
        <dbReference type="SAM" id="Phobius"/>
    </source>
</evidence>
<evidence type="ECO:0000259" key="4">
    <source>
        <dbReference type="Pfam" id="PF05698"/>
    </source>
</evidence>
<keyword evidence="3" id="KW-0472">Membrane</keyword>
<accession>A0A6N7XLP2</accession>
<sequence>MSQQVPERTSLRDHLSSAHEKWREHSRFRRLSKKKKIIVGMLVFLVFLLFLLSATLNRYNGYNILLLDRYVSFDMPEEDTLTAKEWKKLVKSAEVSKYPEAQLKREEKYITSQYHKRIKEYGLTYKEYLKESDLTESEFQAQVEKLAKENVKEKLILHSISREKKIYVSSEEMKAAKQQMMKDRGATSEADYKKIAGETLDEHAEEIDLESKLLYGKIVKN</sequence>
<evidence type="ECO:0000256" key="1">
    <source>
        <dbReference type="ARBA" id="ARBA00023110"/>
    </source>
</evidence>
<evidence type="ECO:0000313" key="5">
    <source>
        <dbReference type="EMBL" id="MST70859.1"/>
    </source>
</evidence>
<dbReference type="GO" id="GO:0006457">
    <property type="term" value="P:protein folding"/>
    <property type="evidence" value="ECO:0007669"/>
    <property type="project" value="InterPro"/>
</dbReference>
<comment type="caution">
    <text evidence="5">The sequence shown here is derived from an EMBL/GenBank/DDBJ whole genome shotgun (WGS) entry which is preliminary data.</text>
</comment>
<keyword evidence="1" id="KW-0697">Rotamase</keyword>